<dbReference type="Proteomes" id="UP001196413">
    <property type="component" value="Unassembled WGS sequence"/>
</dbReference>
<evidence type="ECO:0000256" key="5">
    <source>
        <dbReference type="PIRSR" id="PIRSR601820-3"/>
    </source>
</evidence>
<name>A0AAD5QJ38_PARTN</name>
<comment type="caution">
    <text evidence="8">The sequence shown here is derived from an EMBL/GenBank/DDBJ whole genome shotgun (WGS) entry which is preliminary data.</text>
</comment>
<dbReference type="EMBL" id="JAHQIW010001056">
    <property type="protein sequence ID" value="KAJ1351354.1"/>
    <property type="molecule type" value="Genomic_DNA"/>
</dbReference>
<sequence length="173" mass="19420">MPAYHVGGRDHSRPKFQWLCYISSVMKYLIVPFLFSISNAQSCRCIIEPSNDAFCRADWVAHVRVLNKTLLLLDDSHNHVLYNVEEVKLFKAPAETTRLSSLVAPASEPSTCGITLYENEEYLLSGNYSNGIFLTSSCGQVVDDDQAGVFDEGPMIWKNINKDFLADVVSFKC</sequence>
<dbReference type="InterPro" id="IPR001820">
    <property type="entry name" value="TIMP"/>
</dbReference>
<keyword evidence="9" id="KW-1185">Reference proteome</keyword>
<protein>
    <submittedName>
        <fullName evidence="8">TIMP metallopeptidase inhibitor 2</fullName>
    </submittedName>
</protein>
<comment type="subcellular location">
    <subcellularLocation>
        <location evidence="1">Secreted</location>
    </subcellularLocation>
</comment>
<dbReference type="PANTHER" id="PTHR11844:SF25">
    <property type="entry name" value="NTR DOMAIN-CONTAINING PROTEIN"/>
    <property type="match status" value="1"/>
</dbReference>
<evidence type="ECO:0000256" key="1">
    <source>
        <dbReference type="ARBA" id="ARBA00004613"/>
    </source>
</evidence>
<dbReference type="Gene3D" id="2.40.50.120">
    <property type="match status" value="1"/>
</dbReference>
<dbReference type="InterPro" id="IPR008993">
    <property type="entry name" value="TIMP-like_OB-fold"/>
</dbReference>
<keyword evidence="3 5" id="KW-1015">Disulfide bond</keyword>
<organism evidence="8 9">
    <name type="scientific">Parelaphostrongylus tenuis</name>
    <name type="common">Meningeal worm</name>
    <dbReference type="NCBI Taxonomy" id="148309"/>
    <lineage>
        <taxon>Eukaryota</taxon>
        <taxon>Metazoa</taxon>
        <taxon>Ecdysozoa</taxon>
        <taxon>Nematoda</taxon>
        <taxon>Chromadorea</taxon>
        <taxon>Rhabditida</taxon>
        <taxon>Rhabditina</taxon>
        <taxon>Rhabditomorpha</taxon>
        <taxon>Strongyloidea</taxon>
        <taxon>Metastrongylidae</taxon>
        <taxon>Parelaphostrongylus</taxon>
    </lineage>
</organism>
<feature type="disulfide bond" evidence="5">
    <location>
        <begin position="43"/>
        <end position="112"/>
    </location>
</feature>
<accession>A0AAD5QJ38</accession>
<keyword evidence="2" id="KW-0964">Secreted</keyword>
<keyword evidence="6" id="KW-0812">Transmembrane</keyword>
<evidence type="ECO:0000256" key="6">
    <source>
        <dbReference type="SAM" id="Phobius"/>
    </source>
</evidence>
<evidence type="ECO:0000256" key="4">
    <source>
        <dbReference type="PIRSR" id="PIRSR601820-1"/>
    </source>
</evidence>
<keyword evidence="4" id="KW-0862">Zinc</keyword>
<keyword evidence="6" id="KW-0472">Membrane</keyword>
<evidence type="ECO:0000259" key="7">
    <source>
        <dbReference type="PROSITE" id="PS50189"/>
    </source>
</evidence>
<keyword evidence="4" id="KW-0479">Metal-binding</keyword>
<dbReference type="GO" id="GO:0005615">
    <property type="term" value="C:extracellular space"/>
    <property type="evidence" value="ECO:0007669"/>
    <property type="project" value="TreeGrafter"/>
</dbReference>
<dbReference type="GO" id="GO:0031012">
    <property type="term" value="C:extracellular matrix"/>
    <property type="evidence" value="ECO:0007669"/>
    <property type="project" value="TreeGrafter"/>
</dbReference>
<dbReference type="Pfam" id="PF00965">
    <property type="entry name" value="TIMP"/>
    <property type="match status" value="1"/>
</dbReference>
<dbReference type="GO" id="GO:0002020">
    <property type="term" value="F:protease binding"/>
    <property type="evidence" value="ECO:0007669"/>
    <property type="project" value="TreeGrafter"/>
</dbReference>
<evidence type="ECO:0000256" key="2">
    <source>
        <dbReference type="ARBA" id="ARBA00022525"/>
    </source>
</evidence>
<dbReference type="GO" id="GO:0008191">
    <property type="term" value="F:metalloendopeptidase inhibitor activity"/>
    <property type="evidence" value="ECO:0007669"/>
    <property type="project" value="InterPro"/>
</dbReference>
<feature type="binding site" evidence="4">
    <location>
        <position position="43"/>
    </location>
    <ligand>
        <name>Zn(2+)</name>
        <dbReference type="ChEBI" id="CHEBI:29105"/>
        <note>ligand shared with metalloproteinase partner</note>
    </ligand>
</feature>
<keyword evidence="6" id="KW-1133">Transmembrane helix</keyword>
<evidence type="ECO:0000256" key="3">
    <source>
        <dbReference type="ARBA" id="ARBA00023157"/>
    </source>
</evidence>
<dbReference type="GO" id="GO:0046872">
    <property type="term" value="F:metal ion binding"/>
    <property type="evidence" value="ECO:0007669"/>
    <property type="project" value="UniProtKB-KW"/>
</dbReference>
<evidence type="ECO:0000313" key="8">
    <source>
        <dbReference type="EMBL" id="KAJ1351354.1"/>
    </source>
</evidence>
<gene>
    <name evidence="8" type="primary">TIMP-2B_1</name>
    <name evidence="8" type="ORF">KIN20_007346</name>
</gene>
<dbReference type="PROSITE" id="PS50189">
    <property type="entry name" value="NTR"/>
    <property type="match status" value="1"/>
</dbReference>
<feature type="domain" description="NTR" evidence="7">
    <location>
        <begin position="43"/>
        <end position="173"/>
    </location>
</feature>
<dbReference type="SUPFAM" id="SSF50242">
    <property type="entry name" value="TIMP-like"/>
    <property type="match status" value="1"/>
</dbReference>
<dbReference type="PANTHER" id="PTHR11844">
    <property type="entry name" value="METALLOPROTEASE INHIBITOR"/>
    <property type="match status" value="1"/>
</dbReference>
<reference evidence="8" key="1">
    <citation type="submission" date="2021-06" db="EMBL/GenBank/DDBJ databases">
        <title>Parelaphostrongylus tenuis whole genome reference sequence.</title>
        <authorList>
            <person name="Garwood T.J."/>
            <person name="Larsen P.A."/>
            <person name="Fountain-Jones N.M."/>
            <person name="Garbe J.R."/>
            <person name="Macchietto M.G."/>
            <person name="Kania S.A."/>
            <person name="Gerhold R.W."/>
            <person name="Richards J.E."/>
            <person name="Wolf T.M."/>
        </authorList>
    </citation>
    <scope>NUCLEOTIDE SEQUENCE</scope>
    <source>
        <strain evidence="8">MNPRO001-30</strain>
        <tissue evidence="8">Meninges</tissue>
    </source>
</reference>
<dbReference type="GO" id="GO:0051045">
    <property type="term" value="P:negative regulation of membrane protein ectodomain proteolysis"/>
    <property type="evidence" value="ECO:0007669"/>
    <property type="project" value="TreeGrafter"/>
</dbReference>
<feature type="transmembrane region" description="Helical" evidence="6">
    <location>
        <begin position="18"/>
        <end position="37"/>
    </location>
</feature>
<evidence type="ECO:0000313" key="9">
    <source>
        <dbReference type="Proteomes" id="UP001196413"/>
    </source>
</evidence>
<feature type="disulfide bond" evidence="5">
    <location>
        <begin position="45"/>
        <end position="138"/>
    </location>
</feature>
<dbReference type="AlphaFoldDB" id="A0AAD5QJ38"/>
<dbReference type="InterPro" id="IPR001134">
    <property type="entry name" value="Netrin_domain"/>
</dbReference>
<proteinExistence type="predicted"/>